<dbReference type="InterPro" id="IPR011486">
    <property type="entry name" value="BBP2"/>
</dbReference>
<evidence type="ECO:0000313" key="2">
    <source>
        <dbReference type="EMBL" id="QDU20111.1"/>
    </source>
</evidence>
<keyword evidence="3" id="KW-1185">Reference proteome</keyword>
<dbReference type="KEGG" id="uli:ETAA1_20540"/>
<reference evidence="2 3" key="1">
    <citation type="submission" date="2019-02" db="EMBL/GenBank/DDBJ databases">
        <title>Deep-cultivation of Planctomycetes and their phenomic and genomic characterization uncovers novel biology.</title>
        <authorList>
            <person name="Wiegand S."/>
            <person name="Jogler M."/>
            <person name="Boedeker C."/>
            <person name="Pinto D."/>
            <person name="Vollmers J."/>
            <person name="Rivas-Marin E."/>
            <person name="Kohn T."/>
            <person name="Peeters S.H."/>
            <person name="Heuer A."/>
            <person name="Rast P."/>
            <person name="Oberbeckmann S."/>
            <person name="Bunk B."/>
            <person name="Jeske O."/>
            <person name="Meyerdierks A."/>
            <person name="Storesund J.E."/>
            <person name="Kallscheuer N."/>
            <person name="Luecker S."/>
            <person name="Lage O.M."/>
            <person name="Pohl T."/>
            <person name="Merkel B.J."/>
            <person name="Hornburger P."/>
            <person name="Mueller R.-W."/>
            <person name="Bruemmer F."/>
            <person name="Labrenz M."/>
            <person name="Spormann A.M."/>
            <person name="Op den Camp H."/>
            <person name="Overmann J."/>
            <person name="Amann R."/>
            <person name="Jetten M.S.M."/>
            <person name="Mascher T."/>
            <person name="Medema M.H."/>
            <person name="Devos D.P."/>
            <person name="Kaster A.-K."/>
            <person name="Ovreas L."/>
            <person name="Rohde M."/>
            <person name="Galperin M.Y."/>
            <person name="Jogler C."/>
        </authorList>
    </citation>
    <scope>NUCLEOTIDE SEQUENCE [LARGE SCALE GENOMIC DNA]</scope>
    <source>
        <strain evidence="2 3">ETA_A1</strain>
    </source>
</reference>
<feature type="region of interest" description="Disordered" evidence="1">
    <location>
        <begin position="47"/>
        <end position="76"/>
    </location>
</feature>
<sequence>MFTSLLLTTAVAAGQPPAGGYYPPGTLPTRQVPVQVIQPGQLPMTAQPTPMPMTEAKNGNGAPAAEAPAAEEPEEAPEKYFLERTIEGTRFGELLNNRGIKIYGWTEMSYSPSTASGSNAPIYMNDRANEFLMNQNYLVVEKTLDTEKDCFQLGWRVDMILPGSDYRTTLPRGIWNSQLTRNNGGPELYGIDPFQFYTQAYLPGSGTTVKLGRFATHVGYELVQAADTPFVSRSYMFQYNPFTHTGVYATTPVGDNWTVGYGLSTGTDTFIDAPTNRLTYLGALKWAPKDGDTTVTANVVVTNPSFVAAENFAHYNFYNLVVTHKLTEKLSYVLDAGYAHMNNAPNVGFTNWYGAANYLSYAHCDNLTSTLRAEVFDDADGFRTGFEGLYTAVTYGLAWKPMTGLMVRPFARYDNNNRTNVWEGNQNLFTGGMDLIVRW</sequence>
<name>A0A517XRH4_9BACT</name>
<evidence type="ECO:0008006" key="4">
    <source>
        <dbReference type="Google" id="ProtNLM"/>
    </source>
</evidence>
<dbReference type="Proteomes" id="UP000319576">
    <property type="component" value="Chromosome"/>
</dbReference>
<dbReference type="AlphaFoldDB" id="A0A517XRH4"/>
<dbReference type="OrthoDB" id="9775763at2"/>
<dbReference type="EMBL" id="CP036273">
    <property type="protein sequence ID" value="QDU20111.1"/>
    <property type="molecule type" value="Genomic_DNA"/>
</dbReference>
<dbReference type="RefSeq" id="WP_145237118.1">
    <property type="nucleotide sequence ID" value="NZ_CP036273.1"/>
</dbReference>
<evidence type="ECO:0000256" key="1">
    <source>
        <dbReference type="SAM" id="MobiDB-lite"/>
    </source>
</evidence>
<proteinExistence type="predicted"/>
<evidence type="ECO:0000313" key="3">
    <source>
        <dbReference type="Proteomes" id="UP000319576"/>
    </source>
</evidence>
<protein>
    <recommendedName>
        <fullName evidence="4">Porin</fullName>
    </recommendedName>
</protein>
<accession>A0A517XRH4</accession>
<gene>
    <name evidence="2" type="ORF">ETAA1_20540</name>
</gene>
<organism evidence="2 3">
    <name type="scientific">Urbifossiella limnaea</name>
    <dbReference type="NCBI Taxonomy" id="2528023"/>
    <lineage>
        <taxon>Bacteria</taxon>
        <taxon>Pseudomonadati</taxon>
        <taxon>Planctomycetota</taxon>
        <taxon>Planctomycetia</taxon>
        <taxon>Gemmatales</taxon>
        <taxon>Gemmataceae</taxon>
        <taxon>Urbifossiella</taxon>
    </lineage>
</organism>
<dbReference type="Pfam" id="PF07642">
    <property type="entry name" value="BBP2"/>
    <property type="match status" value="1"/>
</dbReference>